<feature type="compositionally biased region" description="Basic and acidic residues" evidence="1">
    <location>
        <begin position="99"/>
        <end position="113"/>
    </location>
</feature>
<keyword evidence="3" id="KW-1185">Reference proteome</keyword>
<protein>
    <submittedName>
        <fullName evidence="2">Uncharacterized protein</fullName>
    </submittedName>
</protein>
<proteinExistence type="predicted"/>
<sequence length="113" mass="12565">MRAKARTLHRQLVPVWRRRTRHGRVLSLDAQLGEELSLYDLIAADVDLLAHTTGGVFEDEGLNTVLRGLNPAEREVVFAYAEGDRGATSRTRPGSTAGHHPDHPDHPRCARKP</sequence>
<evidence type="ECO:0000256" key="1">
    <source>
        <dbReference type="SAM" id="MobiDB-lite"/>
    </source>
</evidence>
<name>A0ABP9JIS9_9ACTN</name>
<gene>
    <name evidence="2" type="ORF">GCM10023335_74920</name>
</gene>
<accession>A0ABP9JIS9</accession>
<dbReference type="Proteomes" id="UP001501759">
    <property type="component" value="Unassembled WGS sequence"/>
</dbReference>
<feature type="region of interest" description="Disordered" evidence="1">
    <location>
        <begin position="81"/>
        <end position="113"/>
    </location>
</feature>
<evidence type="ECO:0000313" key="2">
    <source>
        <dbReference type="EMBL" id="GAA5032442.1"/>
    </source>
</evidence>
<organism evidence="2 3">
    <name type="scientific">Streptomyces siamensis</name>
    <dbReference type="NCBI Taxonomy" id="1274986"/>
    <lineage>
        <taxon>Bacteria</taxon>
        <taxon>Bacillati</taxon>
        <taxon>Actinomycetota</taxon>
        <taxon>Actinomycetes</taxon>
        <taxon>Kitasatosporales</taxon>
        <taxon>Streptomycetaceae</taxon>
        <taxon>Streptomyces</taxon>
    </lineage>
</organism>
<comment type="caution">
    <text evidence="2">The sequence shown here is derived from an EMBL/GenBank/DDBJ whole genome shotgun (WGS) entry which is preliminary data.</text>
</comment>
<evidence type="ECO:0000313" key="3">
    <source>
        <dbReference type="Proteomes" id="UP001501759"/>
    </source>
</evidence>
<reference evidence="3" key="1">
    <citation type="journal article" date="2019" name="Int. J. Syst. Evol. Microbiol.">
        <title>The Global Catalogue of Microorganisms (GCM) 10K type strain sequencing project: providing services to taxonomists for standard genome sequencing and annotation.</title>
        <authorList>
            <consortium name="The Broad Institute Genomics Platform"/>
            <consortium name="The Broad Institute Genome Sequencing Center for Infectious Disease"/>
            <person name="Wu L."/>
            <person name="Ma J."/>
        </authorList>
    </citation>
    <scope>NUCLEOTIDE SEQUENCE [LARGE SCALE GENOMIC DNA]</scope>
    <source>
        <strain evidence="3">JCM 18409</strain>
    </source>
</reference>
<dbReference type="EMBL" id="BAABKB010000039">
    <property type="protein sequence ID" value="GAA5032442.1"/>
    <property type="molecule type" value="Genomic_DNA"/>
</dbReference>